<reference evidence="1 2" key="1">
    <citation type="submission" date="2023-10" db="EMBL/GenBank/DDBJ databases">
        <title>Rubellicoccus peritrichatus gen. nov., sp. nov., isolated from an algae of coral reef tank.</title>
        <authorList>
            <person name="Luo J."/>
        </authorList>
    </citation>
    <scope>NUCLEOTIDE SEQUENCE [LARGE SCALE GENOMIC DNA]</scope>
    <source>
        <strain evidence="1 2">CR14</strain>
    </source>
</reference>
<keyword evidence="2" id="KW-1185">Reference proteome</keyword>
<proteinExistence type="predicted"/>
<dbReference type="Gene3D" id="1.25.40.10">
    <property type="entry name" value="Tetratricopeptide repeat domain"/>
    <property type="match status" value="1"/>
</dbReference>
<dbReference type="RefSeq" id="WP_317831434.1">
    <property type="nucleotide sequence ID" value="NZ_CP136920.1"/>
</dbReference>
<dbReference type="KEGG" id="puo:RZN69_12895"/>
<sequence length="125" mass="14319">MADYRKESVNDIQALVEEATFDYTMGDNDEALRKLGMAVEQDPNCFEAWHAMTEVHFSQKKYDEALAAAEKAHAIRSNDVHINTSLSRIWMEKGDKKTAEHFGAQARILGWKDQLKEQAEEKEDT</sequence>
<dbReference type="SUPFAM" id="SSF48452">
    <property type="entry name" value="TPR-like"/>
    <property type="match status" value="1"/>
</dbReference>
<dbReference type="Proteomes" id="UP001304300">
    <property type="component" value="Chromosome"/>
</dbReference>
<organism evidence="1 2">
    <name type="scientific">Rubellicoccus peritrichatus</name>
    <dbReference type="NCBI Taxonomy" id="3080537"/>
    <lineage>
        <taxon>Bacteria</taxon>
        <taxon>Pseudomonadati</taxon>
        <taxon>Verrucomicrobiota</taxon>
        <taxon>Opitutia</taxon>
        <taxon>Puniceicoccales</taxon>
        <taxon>Cerasicoccaceae</taxon>
        <taxon>Rubellicoccus</taxon>
    </lineage>
</organism>
<dbReference type="InterPro" id="IPR019734">
    <property type="entry name" value="TPR_rpt"/>
</dbReference>
<name>A0AAQ3LCN8_9BACT</name>
<dbReference type="AlphaFoldDB" id="A0AAQ3LCN8"/>
<dbReference type="InterPro" id="IPR011990">
    <property type="entry name" value="TPR-like_helical_dom_sf"/>
</dbReference>
<evidence type="ECO:0000313" key="1">
    <source>
        <dbReference type="EMBL" id="WOO39514.1"/>
    </source>
</evidence>
<accession>A0AAQ3LCN8</accession>
<dbReference type="SMART" id="SM00028">
    <property type="entry name" value="TPR"/>
    <property type="match status" value="2"/>
</dbReference>
<evidence type="ECO:0008006" key="3">
    <source>
        <dbReference type="Google" id="ProtNLM"/>
    </source>
</evidence>
<evidence type="ECO:0000313" key="2">
    <source>
        <dbReference type="Proteomes" id="UP001304300"/>
    </source>
</evidence>
<protein>
    <recommendedName>
        <fullName evidence="3">Tetratricopeptide repeat protein</fullName>
    </recommendedName>
</protein>
<dbReference type="EMBL" id="CP136920">
    <property type="protein sequence ID" value="WOO39514.1"/>
    <property type="molecule type" value="Genomic_DNA"/>
</dbReference>
<gene>
    <name evidence="1" type="ORF">RZN69_12895</name>
</gene>